<dbReference type="AlphaFoldDB" id="A0AAE1TYM0"/>
<accession>A0AAE1TYM0</accession>
<evidence type="ECO:0000313" key="1">
    <source>
        <dbReference type="EMBL" id="KAK4303498.1"/>
    </source>
</evidence>
<evidence type="ECO:0000313" key="2">
    <source>
        <dbReference type="Proteomes" id="UP001292094"/>
    </source>
</evidence>
<comment type="caution">
    <text evidence="1">The sequence shown here is derived from an EMBL/GenBank/DDBJ whole genome shotgun (WGS) entry which is preliminary data.</text>
</comment>
<dbReference type="Proteomes" id="UP001292094">
    <property type="component" value="Unassembled WGS sequence"/>
</dbReference>
<dbReference type="EMBL" id="JAWZYT010002576">
    <property type="protein sequence ID" value="KAK4303498.1"/>
    <property type="molecule type" value="Genomic_DNA"/>
</dbReference>
<reference evidence="1" key="1">
    <citation type="submission" date="2023-11" db="EMBL/GenBank/DDBJ databases">
        <title>Genome assemblies of two species of porcelain crab, Petrolisthes cinctipes and Petrolisthes manimaculis (Anomura: Porcellanidae).</title>
        <authorList>
            <person name="Angst P."/>
        </authorList>
    </citation>
    <scope>NUCLEOTIDE SEQUENCE</scope>
    <source>
        <strain evidence="1">PB745_02</strain>
        <tissue evidence="1">Gill</tissue>
    </source>
</reference>
<sequence>MQHLTQPCNTQHNPATLNTTLQHLTQPPCMQLLNTVQTLTKSHPPNRAAKTTPTCQQREASWWMKRVAVVGYVNCRWLRRRQEVEEVSVSIGDDDWKLPGEDDEWMR</sequence>
<organism evidence="1 2">
    <name type="scientific">Petrolisthes manimaculis</name>
    <dbReference type="NCBI Taxonomy" id="1843537"/>
    <lineage>
        <taxon>Eukaryota</taxon>
        <taxon>Metazoa</taxon>
        <taxon>Ecdysozoa</taxon>
        <taxon>Arthropoda</taxon>
        <taxon>Crustacea</taxon>
        <taxon>Multicrustacea</taxon>
        <taxon>Malacostraca</taxon>
        <taxon>Eumalacostraca</taxon>
        <taxon>Eucarida</taxon>
        <taxon>Decapoda</taxon>
        <taxon>Pleocyemata</taxon>
        <taxon>Anomura</taxon>
        <taxon>Galatheoidea</taxon>
        <taxon>Porcellanidae</taxon>
        <taxon>Petrolisthes</taxon>
    </lineage>
</organism>
<proteinExistence type="predicted"/>
<name>A0AAE1TYM0_9EUCA</name>
<protein>
    <submittedName>
        <fullName evidence="1">Uncharacterized protein</fullName>
    </submittedName>
</protein>
<gene>
    <name evidence="1" type="ORF">Pmani_024507</name>
</gene>
<keyword evidence="2" id="KW-1185">Reference proteome</keyword>